<dbReference type="SUPFAM" id="SSF55729">
    <property type="entry name" value="Acyl-CoA N-acyltransferases (Nat)"/>
    <property type="match status" value="1"/>
</dbReference>
<evidence type="ECO:0000313" key="3">
    <source>
        <dbReference type="Proteomes" id="UP000585050"/>
    </source>
</evidence>
<evidence type="ECO:0000259" key="1">
    <source>
        <dbReference type="PROSITE" id="PS51186"/>
    </source>
</evidence>
<dbReference type="EMBL" id="JABAIL010000003">
    <property type="protein sequence ID" value="NLR91525.1"/>
    <property type="molecule type" value="Genomic_DNA"/>
</dbReference>
<dbReference type="RefSeq" id="WP_168882244.1">
    <property type="nucleotide sequence ID" value="NZ_JABAIL010000003.1"/>
</dbReference>
<protein>
    <submittedName>
        <fullName evidence="2">GNAT family N-acetyltransferase</fullName>
    </submittedName>
</protein>
<dbReference type="InterPro" id="IPR016181">
    <property type="entry name" value="Acyl_CoA_acyltransferase"/>
</dbReference>
<dbReference type="Gene3D" id="3.40.630.30">
    <property type="match status" value="1"/>
</dbReference>
<gene>
    <name evidence="2" type="ORF">HGP29_09925</name>
</gene>
<dbReference type="GO" id="GO:0016747">
    <property type="term" value="F:acyltransferase activity, transferring groups other than amino-acyl groups"/>
    <property type="evidence" value="ECO:0007669"/>
    <property type="project" value="InterPro"/>
</dbReference>
<dbReference type="CDD" id="cd04301">
    <property type="entry name" value="NAT_SF"/>
    <property type="match status" value="1"/>
</dbReference>
<dbReference type="AlphaFoldDB" id="A0A7X8SJW6"/>
<dbReference type="Proteomes" id="UP000585050">
    <property type="component" value="Unassembled WGS sequence"/>
</dbReference>
<organism evidence="2 3">
    <name type="scientific">Flammeovirga agarivorans</name>
    <dbReference type="NCBI Taxonomy" id="2726742"/>
    <lineage>
        <taxon>Bacteria</taxon>
        <taxon>Pseudomonadati</taxon>
        <taxon>Bacteroidota</taxon>
        <taxon>Cytophagia</taxon>
        <taxon>Cytophagales</taxon>
        <taxon>Flammeovirgaceae</taxon>
        <taxon>Flammeovirga</taxon>
    </lineage>
</organism>
<dbReference type="InterPro" id="IPR000182">
    <property type="entry name" value="GNAT_dom"/>
</dbReference>
<dbReference type="PROSITE" id="PS51186">
    <property type="entry name" value="GNAT"/>
    <property type="match status" value="1"/>
</dbReference>
<keyword evidence="3" id="KW-1185">Reference proteome</keyword>
<reference evidence="2 3" key="1">
    <citation type="submission" date="2020-04" db="EMBL/GenBank/DDBJ databases">
        <title>Flammeovirga sp. SR4, a novel species isolated from seawater.</title>
        <authorList>
            <person name="Wang X."/>
        </authorList>
    </citation>
    <scope>NUCLEOTIDE SEQUENCE [LARGE SCALE GENOMIC DNA]</scope>
    <source>
        <strain evidence="2 3">SR4</strain>
    </source>
</reference>
<name>A0A7X8SJW6_9BACT</name>
<comment type="caution">
    <text evidence="2">The sequence shown here is derived from an EMBL/GenBank/DDBJ whole genome shotgun (WGS) entry which is preliminary data.</text>
</comment>
<proteinExistence type="predicted"/>
<sequence length="262" mass="30740">MLLQHPVFEYDMYRLETYKQRKRNIAINNYKGYLSLMFEEVDYFNYLYLKTNNISIKKLGLPYYEKGIDRIKIIQSKESYYHHDFLDLSYQDRTIVACYKDLSTYIPSSNITTIKPVSNDEDLLHFTKLYLTVFGSSNKDYDEVAENFKLLLQSKQSDLFFIQENGNTIGVCSNFYNEEYMFLASCGVLPEYQNRGFQKKAIKERLSIGKQKGYKSCYVWAYDNTISLSNLLKSGLSIHKTYHEGLSKPLGDLIKQQEILQA</sequence>
<feature type="domain" description="N-acetyltransferase" evidence="1">
    <location>
        <begin position="112"/>
        <end position="260"/>
    </location>
</feature>
<evidence type="ECO:0000313" key="2">
    <source>
        <dbReference type="EMBL" id="NLR91525.1"/>
    </source>
</evidence>
<keyword evidence="2" id="KW-0808">Transferase</keyword>
<accession>A0A7X8SJW6</accession>
<dbReference type="Pfam" id="PF00583">
    <property type="entry name" value="Acetyltransf_1"/>
    <property type="match status" value="1"/>
</dbReference>